<dbReference type="Pfam" id="PF18063">
    <property type="entry name" value="BB_PF"/>
    <property type="match status" value="1"/>
</dbReference>
<reference evidence="3" key="1">
    <citation type="journal article" date="2011" name="Genome Res.">
        <title>Phylogeny-wide analysis of social amoeba genomes highlights ancient origins for complex intercellular communication.</title>
        <authorList>
            <person name="Heidel A.J."/>
            <person name="Lawal H.M."/>
            <person name="Felder M."/>
            <person name="Schilde C."/>
            <person name="Helps N.R."/>
            <person name="Tunggal B."/>
            <person name="Rivero F."/>
            <person name="John U."/>
            <person name="Schleicher M."/>
            <person name="Eichinger L."/>
            <person name="Platzer M."/>
            <person name="Noegel A.A."/>
            <person name="Schaap P."/>
            <person name="Gloeckner G."/>
        </authorList>
    </citation>
    <scope>NUCLEOTIDE SEQUENCE [LARGE SCALE GENOMIC DNA]</scope>
    <source>
        <strain evidence="3">SH3</strain>
    </source>
</reference>
<dbReference type="RefSeq" id="XP_004357044.1">
    <property type="nucleotide sequence ID" value="XM_004356989.1"/>
</dbReference>
<organism evidence="2 3">
    <name type="scientific">Cavenderia fasciculata</name>
    <name type="common">Slime mold</name>
    <name type="synonym">Dictyostelium fasciculatum</name>
    <dbReference type="NCBI Taxonomy" id="261658"/>
    <lineage>
        <taxon>Eukaryota</taxon>
        <taxon>Amoebozoa</taxon>
        <taxon>Evosea</taxon>
        <taxon>Eumycetozoa</taxon>
        <taxon>Dictyostelia</taxon>
        <taxon>Acytosteliales</taxon>
        <taxon>Cavenderiaceae</taxon>
        <taxon>Cavenderia</taxon>
    </lineage>
</organism>
<feature type="domain" description="Monalysin Pore-forming" evidence="1">
    <location>
        <begin position="28"/>
        <end position="235"/>
    </location>
</feature>
<proteinExistence type="predicted"/>
<gene>
    <name evidence="2" type="ORF">DFA_03708</name>
</gene>
<accession>F4Q1S1</accession>
<sequence>MTKKSQHLKSFHGNKFDLNKAVIEVTTGGVDKTIKTKEIPDPVCLIHYSFDRVEKSPCHFVYHSKEGHEHERLEVIGSLKMKPVAVYTTLLSSIDLDQRKKIRVTKLQGRDFYYDEDGKFNYIYMDPSACENTFDINTKYSYTKDKDTRLVSEKPHEMELGPGQYHIYQSVLLYAFVLEGIFRQDAIPLGFPTGKHGNVTYGFKALYRDDVFALAHNEKLYDPVHSTNLIQHLMGPAFSKWGH</sequence>
<name>F4Q1S1_CACFS</name>
<evidence type="ECO:0000259" key="1">
    <source>
        <dbReference type="Pfam" id="PF18063"/>
    </source>
</evidence>
<dbReference type="GeneID" id="14870361"/>
<evidence type="ECO:0000313" key="2">
    <source>
        <dbReference type="EMBL" id="EGG18221.1"/>
    </source>
</evidence>
<dbReference type="GO" id="GO:0031157">
    <property type="term" value="P:regulation of aggregate size involved in sorocarp development"/>
    <property type="evidence" value="ECO:0007669"/>
    <property type="project" value="InterPro"/>
</dbReference>
<dbReference type="Proteomes" id="UP000007797">
    <property type="component" value="Unassembled WGS sequence"/>
</dbReference>
<dbReference type="InterPro" id="IPR038768">
    <property type="entry name" value="SmlA"/>
</dbReference>
<evidence type="ECO:0000313" key="3">
    <source>
        <dbReference type="Proteomes" id="UP000007797"/>
    </source>
</evidence>
<dbReference type="KEGG" id="dfa:DFA_03708"/>
<dbReference type="AlphaFoldDB" id="F4Q1S1"/>
<keyword evidence="3" id="KW-1185">Reference proteome</keyword>
<dbReference type="InterPro" id="IPR040927">
    <property type="entry name" value="PF_Monalysin"/>
</dbReference>
<dbReference type="PANTHER" id="PTHR35884">
    <property type="entry name" value="SMALL AGGREGATE FORMATION PROTEIN"/>
    <property type="match status" value="1"/>
</dbReference>
<dbReference type="PANTHER" id="PTHR35884:SF1">
    <property type="entry name" value="MONALYSIN BETA BARREL PORE-FORMING DOMAIN-CONTAINING PROTEIN-RELATED"/>
    <property type="match status" value="1"/>
</dbReference>
<dbReference type="EMBL" id="GL883018">
    <property type="protein sequence ID" value="EGG18221.1"/>
    <property type="molecule type" value="Genomic_DNA"/>
</dbReference>
<protein>
    <recommendedName>
        <fullName evidence="1">Monalysin Pore-forming domain-containing protein</fullName>
    </recommendedName>
</protein>